<evidence type="ECO:0000256" key="5">
    <source>
        <dbReference type="SAM" id="SignalP"/>
    </source>
</evidence>
<dbReference type="InterPro" id="IPR050845">
    <property type="entry name" value="Cu-binding_ET"/>
</dbReference>
<evidence type="ECO:0000256" key="2">
    <source>
        <dbReference type="ARBA" id="ARBA00022723"/>
    </source>
</evidence>
<dbReference type="SUPFAM" id="SSF49503">
    <property type="entry name" value="Cupredoxins"/>
    <property type="match status" value="1"/>
</dbReference>
<keyword evidence="3" id="KW-0249">Electron transport</keyword>
<keyword evidence="4" id="KW-0186">Copper</keyword>
<reference evidence="7 8" key="1">
    <citation type="submission" date="2023-12" db="EMBL/GenBank/DDBJ databases">
        <title>Description of an unclassified Opitutus bacterium of Verrucomicrobiota.</title>
        <authorList>
            <person name="Zhang D.-F."/>
        </authorList>
    </citation>
    <scope>NUCLEOTIDE SEQUENCE [LARGE SCALE GENOMIC DNA]</scope>
    <source>
        <strain evidence="7 8">WL0086</strain>
    </source>
</reference>
<dbReference type="Gene3D" id="2.60.40.420">
    <property type="entry name" value="Cupredoxins - blue copper proteins"/>
    <property type="match status" value="1"/>
</dbReference>
<sequence length="152" mass="16107">MNKPTKLLASLLLGLASLAASIFAADGPREVAITANDAMQFSVKEITAAPGETLRVKLTNVGKMPAQAMSHNWVLLKPSTPAEVNAFGMKAQSKAPTYLPDDQSAVIAHTKLLAGGQSDTIEFKVPATPGEYPFLCTFPGHFAIMRGKLVVK</sequence>
<evidence type="ECO:0000259" key="6">
    <source>
        <dbReference type="Pfam" id="PF00127"/>
    </source>
</evidence>
<dbReference type="PROSITE" id="PS00196">
    <property type="entry name" value="COPPER_BLUE"/>
    <property type="match status" value="1"/>
</dbReference>
<keyword evidence="1" id="KW-0813">Transport</keyword>
<feature type="signal peptide" evidence="5">
    <location>
        <begin position="1"/>
        <end position="24"/>
    </location>
</feature>
<evidence type="ECO:0000313" key="7">
    <source>
        <dbReference type="EMBL" id="WRQ86544.1"/>
    </source>
</evidence>
<dbReference type="Proteomes" id="UP000738431">
    <property type="component" value="Chromosome"/>
</dbReference>
<dbReference type="PANTHER" id="PTHR38439:SF2">
    <property type="entry name" value="OUTER MEMBRANE PROTEIN H.8"/>
    <property type="match status" value="1"/>
</dbReference>
<dbReference type="InterPro" id="IPR028871">
    <property type="entry name" value="BlueCu_1_BS"/>
</dbReference>
<organism evidence="7 8">
    <name type="scientific">Actomonas aquatica</name>
    <dbReference type="NCBI Taxonomy" id="2866162"/>
    <lineage>
        <taxon>Bacteria</taxon>
        <taxon>Pseudomonadati</taxon>
        <taxon>Verrucomicrobiota</taxon>
        <taxon>Opitutia</taxon>
        <taxon>Opitutales</taxon>
        <taxon>Opitutaceae</taxon>
        <taxon>Actomonas</taxon>
    </lineage>
</organism>
<dbReference type="CDD" id="cd13922">
    <property type="entry name" value="Azurin"/>
    <property type="match status" value="1"/>
</dbReference>
<keyword evidence="8" id="KW-1185">Reference proteome</keyword>
<evidence type="ECO:0000256" key="1">
    <source>
        <dbReference type="ARBA" id="ARBA00022448"/>
    </source>
</evidence>
<dbReference type="PANTHER" id="PTHR38439">
    <property type="entry name" value="AURACYANIN-B"/>
    <property type="match status" value="1"/>
</dbReference>
<dbReference type="InterPro" id="IPR008972">
    <property type="entry name" value="Cupredoxin"/>
</dbReference>
<dbReference type="RefSeq" id="WP_221033227.1">
    <property type="nucleotide sequence ID" value="NZ_CP139781.1"/>
</dbReference>
<gene>
    <name evidence="7" type="ORF">K1X11_017165</name>
</gene>
<name>A0ABZ1C7N7_9BACT</name>
<dbReference type="Pfam" id="PF00127">
    <property type="entry name" value="Copper-bind"/>
    <property type="match status" value="1"/>
</dbReference>
<evidence type="ECO:0000256" key="3">
    <source>
        <dbReference type="ARBA" id="ARBA00022982"/>
    </source>
</evidence>
<dbReference type="EMBL" id="CP139781">
    <property type="protein sequence ID" value="WRQ86544.1"/>
    <property type="molecule type" value="Genomic_DNA"/>
</dbReference>
<keyword evidence="5" id="KW-0732">Signal</keyword>
<protein>
    <submittedName>
        <fullName evidence="7">Azurin</fullName>
    </submittedName>
</protein>
<evidence type="ECO:0000256" key="4">
    <source>
        <dbReference type="ARBA" id="ARBA00023008"/>
    </source>
</evidence>
<feature type="domain" description="Blue (type 1) copper" evidence="6">
    <location>
        <begin position="33"/>
        <end position="152"/>
    </location>
</feature>
<keyword evidence="2" id="KW-0479">Metal-binding</keyword>
<dbReference type="InterPro" id="IPR014068">
    <property type="entry name" value="Azurin"/>
</dbReference>
<dbReference type="InterPro" id="IPR000923">
    <property type="entry name" value="BlueCu_1"/>
</dbReference>
<proteinExistence type="predicted"/>
<accession>A0ABZ1C7N7</accession>
<feature type="chain" id="PRO_5046095436" evidence="5">
    <location>
        <begin position="25"/>
        <end position="152"/>
    </location>
</feature>
<evidence type="ECO:0000313" key="8">
    <source>
        <dbReference type="Proteomes" id="UP000738431"/>
    </source>
</evidence>